<sequence>MESIIFLILHFLLYGLSPLVIVTIFRTYKKTTFFYSYFGFLYVFTQLFAVLYSIKISESLVITGGNIAYSSMILIAFFIGIASQDPTVVKNLTSIQVILNIFLILLYQLLVAVLNAPTTINVYSIPSGIFSTTIVINIASSIVFIIEVTIMFYALEKVKEHLNNLLLIISLFVLIYIGILAFDGFLFPYIVSFFDPEFGQYIVGGVQGKLILGLGFTPFLLMFMIFHKRSLKSFIEEPFSIRLLVLPKRKKLNEKLQKVEENLRETEKKYEKAYNIR</sequence>
<dbReference type="InterPro" id="IPR048533">
    <property type="entry name" value="VUPS"/>
</dbReference>
<organism evidence="4">
    <name type="scientific">marine sediment metagenome</name>
    <dbReference type="NCBI Taxonomy" id="412755"/>
    <lineage>
        <taxon>unclassified sequences</taxon>
        <taxon>metagenomes</taxon>
        <taxon>ecological metagenomes</taxon>
    </lineage>
</organism>
<feature type="transmembrane region" description="Helical" evidence="2">
    <location>
        <begin position="6"/>
        <end position="25"/>
    </location>
</feature>
<feature type="transmembrane region" description="Helical" evidence="2">
    <location>
        <begin position="60"/>
        <end position="82"/>
    </location>
</feature>
<keyword evidence="2" id="KW-0812">Transmembrane</keyword>
<feature type="transmembrane region" description="Helical" evidence="2">
    <location>
        <begin position="94"/>
        <end position="114"/>
    </location>
</feature>
<dbReference type="EMBL" id="LAZR01006667">
    <property type="protein sequence ID" value="KKM90475.1"/>
    <property type="molecule type" value="Genomic_DNA"/>
</dbReference>
<dbReference type="AlphaFoldDB" id="A0A0F9NNT1"/>
<feature type="domain" description="Vitamin uptake-like sensor" evidence="3">
    <location>
        <begin position="19"/>
        <end position="224"/>
    </location>
</feature>
<keyword evidence="2" id="KW-0472">Membrane</keyword>
<feature type="transmembrane region" description="Helical" evidence="2">
    <location>
        <begin position="32"/>
        <end position="54"/>
    </location>
</feature>
<accession>A0A0F9NNT1</accession>
<evidence type="ECO:0000259" key="3">
    <source>
        <dbReference type="Pfam" id="PF20973"/>
    </source>
</evidence>
<feature type="transmembrane region" description="Helical" evidence="2">
    <location>
        <begin position="165"/>
        <end position="190"/>
    </location>
</feature>
<keyword evidence="2" id="KW-1133">Transmembrane helix</keyword>
<comment type="caution">
    <text evidence="4">The sequence shown here is derived from an EMBL/GenBank/DDBJ whole genome shotgun (WGS) entry which is preliminary data.</text>
</comment>
<dbReference type="Pfam" id="PF20973">
    <property type="entry name" value="VUPS"/>
    <property type="match status" value="1"/>
</dbReference>
<evidence type="ECO:0000256" key="1">
    <source>
        <dbReference type="SAM" id="Coils"/>
    </source>
</evidence>
<feature type="transmembrane region" description="Helical" evidence="2">
    <location>
        <begin position="210"/>
        <end position="226"/>
    </location>
</feature>
<protein>
    <recommendedName>
        <fullName evidence="3">Vitamin uptake-like sensor domain-containing protein</fullName>
    </recommendedName>
</protein>
<evidence type="ECO:0000313" key="4">
    <source>
        <dbReference type="EMBL" id="KKM90475.1"/>
    </source>
</evidence>
<proteinExistence type="predicted"/>
<reference evidence="4" key="1">
    <citation type="journal article" date="2015" name="Nature">
        <title>Complex archaea that bridge the gap between prokaryotes and eukaryotes.</title>
        <authorList>
            <person name="Spang A."/>
            <person name="Saw J.H."/>
            <person name="Jorgensen S.L."/>
            <person name="Zaremba-Niedzwiedzka K."/>
            <person name="Martijn J."/>
            <person name="Lind A.E."/>
            <person name="van Eijk R."/>
            <person name="Schleper C."/>
            <person name="Guy L."/>
            <person name="Ettema T.J."/>
        </authorList>
    </citation>
    <scope>NUCLEOTIDE SEQUENCE</scope>
</reference>
<keyword evidence="1" id="KW-0175">Coiled coil</keyword>
<gene>
    <name evidence="4" type="ORF">LCGC14_1238220</name>
</gene>
<feature type="coiled-coil region" evidence="1">
    <location>
        <begin position="249"/>
        <end position="276"/>
    </location>
</feature>
<feature type="transmembrane region" description="Helical" evidence="2">
    <location>
        <begin position="134"/>
        <end position="153"/>
    </location>
</feature>
<name>A0A0F9NNT1_9ZZZZ</name>
<evidence type="ECO:0000256" key="2">
    <source>
        <dbReference type="SAM" id="Phobius"/>
    </source>
</evidence>